<organism evidence="3 4">
    <name type="scientific">Nelumbo nucifera</name>
    <name type="common">Sacred lotus</name>
    <dbReference type="NCBI Taxonomy" id="4432"/>
    <lineage>
        <taxon>Eukaryota</taxon>
        <taxon>Viridiplantae</taxon>
        <taxon>Streptophyta</taxon>
        <taxon>Embryophyta</taxon>
        <taxon>Tracheophyta</taxon>
        <taxon>Spermatophyta</taxon>
        <taxon>Magnoliopsida</taxon>
        <taxon>Proteales</taxon>
        <taxon>Nelumbonaceae</taxon>
        <taxon>Nelumbo</taxon>
    </lineage>
</organism>
<dbReference type="SUPFAM" id="SSF57889">
    <property type="entry name" value="Cysteine-rich domain"/>
    <property type="match status" value="1"/>
</dbReference>
<sequence length="76" mass="8578">MGKLNYDPVIQHFSHPHPLELCCNHQQLNLHAVSCSGCKLKLASAGPIYTCRCCNFFLHISCSQMPQHIAQFPKQL</sequence>
<feature type="domain" description="DC1" evidence="2">
    <location>
        <begin position="13"/>
        <end position="62"/>
    </location>
</feature>
<accession>A0A822XPB3</accession>
<comment type="caution">
    <text evidence="3">The sequence shown here is derived from an EMBL/GenBank/DDBJ whole genome shotgun (WGS) entry which is preliminary data.</text>
</comment>
<proteinExistence type="predicted"/>
<dbReference type="InterPro" id="IPR004146">
    <property type="entry name" value="DC1"/>
</dbReference>
<gene>
    <name evidence="3" type="ORF">HUJ06_023610</name>
</gene>
<dbReference type="PANTHER" id="PTHR46288">
    <property type="entry name" value="PHORBOL-ESTER/DAG-TYPE DOMAIN-CONTAINING PROTEIN"/>
    <property type="match status" value="1"/>
</dbReference>
<evidence type="ECO:0000256" key="1">
    <source>
        <dbReference type="ARBA" id="ARBA00022737"/>
    </source>
</evidence>
<reference evidence="3 4" key="1">
    <citation type="journal article" date="2020" name="Mol. Biol. Evol.">
        <title>Distinct Expression and Methylation Patterns for Genes with Different Fates following a Single Whole-Genome Duplication in Flowering Plants.</title>
        <authorList>
            <person name="Shi T."/>
            <person name="Rahmani R.S."/>
            <person name="Gugger P.F."/>
            <person name="Wang M."/>
            <person name="Li H."/>
            <person name="Zhang Y."/>
            <person name="Li Z."/>
            <person name="Wang Q."/>
            <person name="Van de Peer Y."/>
            <person name="Marchal K."/>
            <person name="Chen J."/>
        </authorList>
    </citation>
    <scope>NUCLEOTIDE SEQUENCE [LARGE SCALE GENOMIC DNA]</scope>
    <source>
        <tissue evidence="3">Leaf</tissue>
    </source>
</reference>
<keyword evidence="4" id="KW-1185">Reference proteome</keyword>
<evidence type="ECO:0000259" key="2">
    <source>
        <dbReference type="Pfam" id="PF03107"/>
    </source>
</evidence>
<name>A0A822XPB3_NELNU</name>
<dbReference type="EMBL" id="DUZY01000001">
    <property type="protein sequence ID" value="DAD22147.1"/>
    <property type="molecule type" value="Genomic_DNA"/>
</dbReference>
<keyword evidence="1" id="KW-0677">Repeat</keyword>
<evidence type="ECO:0000313" key="4">
    <source>
        <dbReference type="Proteomes" id="UP000607653"/>
    </source>
</evidence>
<protein>
    <recommendedName>
        <fullName evidence="2">DC1 domain-containing protein</fullName>
    </recommendedName>
</protein>
<dbReference type="Proteomes" id="UP000607653">
    <property type="component" value="Unassembled WGS sequence"/>
</dbReference>
<dbReference type="PANTHER" id="PTHR46288:SF80">
    <property type="entry name" value="CYSTEINE_HISTIDINE-RICH C1 DOMAIN FAMILY PROTEIN"/>
    <property type="match status" value="1"/>
</dbReference>
<evidence type="ECO:0000313" key="3">
    <source>
        <dbReference type="EMBL" id="DAD22147.1"/>
    </source>
</evidence>
<dbReference type="Pfam" id="PF03107">
    <property type="entry name" value="C1_2"/>
    <property type="match status" value="1"/>
</dbReference>
<dbReference type="AlphaFoldDB" id="A0A822XPB3"/>
<dbReference type="InterPro" id="IPR046349">
    <property type="entry name" value="C1-like_sf"/>
</dbReference>